<reference evidence="1 2" key="1">
    <citation type="submission" date="2017-06" db="EMBL/GenBank/DDBJ databases">
        <title>Novel microbial phyla capable of carbon fixation and sulfur reduction in deep-sea sediments.</title>
        <authorList>
            <person name="Huang J."/>
            <person name="Baker B."/>
            <person name="Wang Y."/>
        </authorList>
    </citation>
    <scope>NUCLEOTIDE SEQUENCE [LARGE SCALE GENOMIC DNA]</scope>
    <source>
        <strain evidence="1">B3_TA06</strain>
    </source>
</reference>
<evidence type="ECO:0000313" key="2">
    <source>
        <dbReference type="Proteomes" id="UP000317778"/>
    </source>
</evidence>
<gene>
    <name evidence="1" type="ORF">CEE36_03050</name>
</gene>
<protein>
    <recommendedName>
        <fullName evidence="3">Capsule assembly Wzi family protein</fullName>
    </recommendedName>
</protein>
<evidence type="ECO:0008006" key="3">
    <source>
        <dbReference type="Google" id="ProtNLM"/>
    </source>
</evidence>
<comment type="caution">
    <text evidence="1">The sequence shown here is derived from an EMBL/GenBank/DDBJ whole genome shotgun (WGS) entry which is preliminary data.</text>
</comment>
<accession>A0A532V940</accession>
<proteinExistence type="predicted"/>
<evidence type="ECO:0000313" key="1">
    <source>
        <dbReference type="EMBL" id="TKJ43678.1"/>
    </source>
</evidence>
<organism evidence="1 2">
    <name type="scientific">candidate division TA06 bacterium B3_TA06</name>
    <dbReference type="NCBI Taxonomy" id="2012487"/>
    <lineage>
        <taxon>Bacteria</taxon>
        <taxon>Bacteria division TA06</taxon>
    </lineage>
</organism>
<dbReference type="AlphaFoldDB" id="A0A532V940"/>
<sequence>MILGLVGVSYGQVEINGQYENVLSVQHIKNFSILDLNNLLFSVEGDLGSSSFLHADAEASLPFGSVDVNLLDFVPDSLADMIPDSLRSLYDYKLEPSFRISNAYMSISWKRLVVRLGKQPLAWGTGYVWNPTEIIAPRLAYDPSYRRDGENALRLSYSWRYGGGAEVIGVLRGRPDSSMAILRLKENLLGFDLAAIGAWLWDTTTTPDTTRRRLMLGGQFAGEIGNIGLWAEGGYNLYEEDPLSYAEFVVGADHTFTFRTHVMAEYLYYGRGFDSADDYTFTGWLERASGLRKAMGQHLLYVGADQTIISFHNVGISAIVSPVDGSGIVIPRLSLNLADNLDLSAFGLISFGDEESEFGAAPVKGGILRLTGYF</sequence>
<dbReference type="Proteomes" id="UP000317778">
    <property type="component" value="Unassembled WGS sequence"/>
</dbReference>
<dbReference type="EMBL" id="NJBO01000003">
    <property type="protein sequence ID" value="TKJ43678.1"/>
    <property type="molecule type" value="Genomic_DNA"/>
</dbReference>
<name>A0A532V940_UNCT6</name>